<name>A0ABT1TCJ6_9GAMM</name>
<evidence type="ECO:0000259" key="1">
    <source>
        <dbReference type="Pfam" id="PF00535"/>
    </source>
</evidence>
<keyword evidence="2" id="KW-0328">Glycosyltransferase</keyword>
<dbReference type="SUPFAM" id="SSF53448">
    <property type="entry name" value="Nucleotide-diphospho-sugar transferases"/>
    <property type="match status" value="1"/>
</dbReference>
<dbReference type="Pfam" id="PF00535">
    <property type="entry name" value="Glycos_transf_2"/>
    <property type="match status" value="1"/>
</dbReference>
<dbReference type="InterPro" id="IPR001173">
    <property type="entry name" value="Glyco_trans_2-like"/>
</dbReference>
<evidence type="ECO:0000313" key="3">
    <source>
        <dbReference type="Proteomes" id="UP001524499"/>
    </source>
</evidence>
<dbReference type="GO" id="GO:0016757">
    <property type="term" value="F:glycosyltransferase activity"/>
    <property type="evidence" value="ECO:0007669"/>
    <property type="project" value="UniProtKB-KW"/>
</dbReference>
<feature type="domain" description="Glycosyltransferase 2-like" evidence="1">
    <location>
        <begin position="7"/>
        <end position="172"/>
    </location>
</feature>
<dbReference type="PANTHER" id="PTHR43685:SF13">
    <property type="entry name" value="O ANTIGEN BIOSYNTHESIS RHAMNOSYLTRANSFERASE RFBN"/>
    <property type="match status" value="1"/>
</dbReference>
<reference evidence="2 3" key="1">
    <citation type="submission" date="2022-07" db="EMBL/GenBank/DDBJ databases">
        <title>Methylomonas rivi sp. nov., Methylomonas rosea sp. nov., Methylomonas aureus sp. nov. and Methylomonas subterranea sp. nov., four novel methanotrophs isolated from a freshwater creek and the deep terrestrial subsurface.</title>
        <authorList>
            <person name="Abin C."/>
            <person name="Sankaranarayanan K."/>
            <person name="Garner C."/>
            <person name="Sindelar R."/>
            <person name="Kotary K."/>
            <person name="Garner R."/>
            <person name="Barclay S."/>
            <person name="Lawson P."/>
            <person name="Krumholz L."/>
        </authorList>
    </citation>
    <scope>NUCLEOTIDE SEQUENCE [LARGE SCALE GENOMIC DNA]</scope>
    <source>
        <strain evidence="2 3">SURF-2</strain>
    </source>
</reference>
<dbReference type="Gene3D" id="3.90.550.10">
    <property type="entry name" value="Spore Coat Polysaccharide Biosynthesis Protein SpsA, Chain A"/>
    <property type="match status" value="1"/>
</dbReference>
<dbReference type="PANTHER" id="PTHR43685">
    <property type="entry name" value="GLYCOSYLTRANSFERASE"/>
    <property type="match status" value="1"/>
</dbReference>
<dbReference type="EC" id="2.4.-.-" evidence="2"/>
<keyword evidence="2" id="KW-0808">Transferase</keyword>
<protein>
    <submittedName>
        <fullName evidence="2">Glycosyltransferase</fullName>
        <ecNumber evidence="2">2.4.-.-</ecNumber>
    </submittedName>
</protein>
<proteinExistence type="predicted"/>
<gene>
    <name evidence="2" type="ORF">NP590_03570</name>
</gene>
<dbReference type="EMBL" id="JANIBJ010000004">
    <property type="protein sequence ID" value="MCQ8103177.1"/>
    <property type="molecule type" value="Genomic_DNA"/>
</dbReference>
<organism evidence="2 3">
    <name type="scientific">Methylomonas subterranea</name>
    <dbReference type="NCBI Taxonomy" id="2952225"/>
    <lineage>
        <taxon>Bacteria</taxon>
        <taxon>Pseudomonadati</taxon>
        <taxon>Pseudomonadota</taxon>
        <taxon>Gammaproteobacteria</taxon>
        <taxon>Methylococcales</taxon>
        <taxon>Methylococcaceae</taxon>
        <taxon>Methylomonas</taxon>
    </lineage>
</organism>
<dbReference type="InterPro" id="IPR050834">
    <property type="entry name" value="Glycosyltransf_2"/>
</dbReference>
<keyword evidence="3" id="KW-1185">Reference proteome</keyword>
<dbReference type="RefSeq" id="WP_256600849.1">
    <property type="nucleotide sequence ID" value="NZ_JANIBJ010000004.1"/>
</dbReference>
<evidence type="ECO:0000313" key="2">
    <source>
        <dbReference type="EMBL" id="MCQ8103177.1"/>
    </source>
</evidence>
<comment type="caution">
    <text evidence="2">The sequence shown here is derived from an EMBL/GenBank/DDBJ whole genome shotgun (WGS) entry which is preliminary data.</text>
</comment>
<accession>A0ABT1TCJ6</accession>
<sequence>MMKVGLIVPTLNAGPDWRNWLAALAQQTRQPDRLLLIDSSSSDETVAMAHDHGFEIKLIAKSRFNHGGTRQWGVEHLSDMQIIVFLTQDAILADATAIERLLAAFENPRVATAYGRQLPHKHAGPIAAHARLFNYPAQNQLRGVEDRERFGIKTVFTSNSFAAYRRSALMRVGGFPLDAIMNEDTFVVGKMLRAGWKIAYCADARVFHSHDYGFAEEFKRYFDIGVFHSQTAWLQGEFGGASGEGLRYIRSELVYLLKFAPGLLPSAWSRTGLKWLGYKLGVWHQCLPVMWRQAFSMHKVYWLKQPEQNFVSAASAPLSD</sequence>
<dbReference type="InterPro" id="IPR029044">
    <property type="entry name" value="Nucleotide-diphossugar_trans"/>
</dbReference>
<dbReference type="Proteomes" id="UP001524499">
    <property type="component" value="Unassembled WGS sequence"/>
</dbReference>